<dbReference type="Pfam" id="PF15575">
    <property type="entry name" value="Imm49"/>
    <property type="match status" value="1"/>
</dbReference>
<accession>A0AAU8IQ47</accession>
<name>A0AAU8IQ47_9ACTN</name>
<proteinExistence type="predicted"/>
<protein>
    <submittedName>
        <fullName evidence="1">Immunity 49 family protein</fullName>
    </submittedName>
</protein>
<gene>
    <name evidence="1" type="ORF">ABII15_08145</name>
</gene>
<dbReference type="InterPro" id="IPR029074">
    <property type="entry name" value="Imm49"/>
</dbReference>
<evidence type="ECO:0000313" key="1">
    <source>
        <dbReference type="EMBL" id="XCJ69937.1"/>
    </source>
</evidence>
<sequence>MTSHDTSDPHLSMLTGAQADHLRALVAGHLHVRTGAHPTLTGDAAESEGHRHPLTNLAQRCRVAPEEQWPALVEEFFAHLAEASQGGESAEELLERTCLRLVPPDAVPAEAAAEFGYLKGVAEGLNLALALDAPTSVRLLTDADVLRAGADALWAAAERNLVREPLRHEEVRLDGHPVLYSVYGDSPFVSTKALILPELVAEATGRRMPDAGALVVVPTRHLLAFHPIVDGTAVDAVNDLATYAVKAHEDGPGSLSPRVYWWHDGRLTSLTVIDDETRTLAQRPPRELLDVLRALRGLDRAGRLVTSAPDAPVAELAESTAELILAAAADADRLPEAFDAAVTLAHAHAADDPDADRVETWDAWVTALQLGTALFTATEQVTVRVGERELTVPATGPEVRGDARAWLDVFWLTLVTRERERTERLCAVEPGTLRDERTPADDHVLHFADTLRAYWLRRPVDEVVGKLAAAMDAAHPKTVTLAPKDFVNSVDYQPIGLFHRLLTQEDDRFTALLTEALEDHRGYWAGSAAPRSRVALGPLALACLAYDGDLPVTTDQPFLPRRLLDRGRLEAIPDALARG</sequence>
<organism evidence="1">
    <name type="scientific">Streptomyces tabacisoli</name>
    <dbReference type="NCBI Taxonomy" id="3156398"/>
    <lineage>
        <taxon>Bacteria</taxon>
        <taxon>Bacillati</taxon>
        <taxon>Actinomycetota</taxon>
        <taxon>Actinomycetes</taxon>
        <taxon>Kitasatosporales</taxon>
        <taxon>Streptomycetaceae</taxon>
        <taxon>Streptomyces</taxon>
    </lineage>
</organism>
<dbReference type="RefSeq" id="WP_353941599.1">
    <property type="nucleotide sequence ID" value="NZ_CP159534.1"/>
</dbReference>
<reference evidence="1" key="1">
    <citation type="submission" date="2024-06" db="EMBL/GenBank/DDBJ databases">
        <title>Streptomyces sp. strain HUAS MG91 genome sequences.</title>
        <authorList>
            <person name="Mo P."/>
        </authorList>
    </citation>
    <scope>NUCLEOTIDE SEQUENCE</scope>
    <source>
        <strain evidence="1">HUAS MG91</strain>
    </source>
</reference>
<dbReference type="KEGG" id="stac:ABII15_08145"/>
<dbReference type="AlphaFoldDB" id="A0AAU8IQ47"/>
<dbReference type="EMBL" id="CP159534">
    <property type="protein sequence ID" value="XCJ69937.1"/>
    <property type="molecule type" value="Genomic_DNA"/>
</dbReference>